<feature type="transmembrane region" description="Helical" evidence="1">
    <location>
        <begin position="89"/>
        <end position="113"/>
    </location>
</feature>
<name>A0ABV0BMM6_9SPHI</name>
<keyword evidence="1" id="KW-0812">Transmembrane</keyword>
<proteinExistence type="predicted"/>
<evidence type="ECO:0000256" key="1">
    <source>
        <dbReference type="SAM" id="Phobius"/>
    </source>
</evidence>
<keyword evidence="1" id="KW-0472">Membrane</keyword>
<feature type="transmembrane region" description="Helical" evidence="1">
    <location>
        <begin position="46"/>
        <end position="69"/>
    </location>
</feature>
<reference evidence="2 3" key="1">
    <citation type="submission" date="2024-04" db="EMBL/GenBank/DDBJ databases">
        <title>WGS of bacteria from Torrens River.</title>
        <authorList>
            <person name="Wyrsch E.R."/>
            <person name="Drigo B."/>
        </authorList>
    </citation>
    <scope>NUCLEOTIDE SEQUENCE [LARGE SCALE GENOMIC DNA]</scope>
    <source>
        <strain evidence="2 3">TWI391</strain>
    </source>
</reference>
<dbReference type="Proteomes" id="UP001409291">
    <property type="component" value="Unassembled WGS sequence"/>
</dbReference>
<sequence>MKNLQTFFIITPLLVAISFCYFLPWWSFSVVLILVGVIIRRLGWDIASFTVGFASGLIVWMGAQTLFDINFNGILLNKVASFVSITKPFLFVLTGLLGGLVSGFALSSGYQLLKSKKGD</sequence>
<evidence type="ECO:0000313" key="2">
    <source>
        <dbReference type="EMBL" id="MEN5375827.1"/>
    </source>
</evidence>
<accession>A0ABV0BMM6</accession>
<keyword evidence="1" id="KW-1133">Transmembrane helix</keyword>
<keyword evidence="3" id="KW-1185">Reference proteome</keyword>
<gene>
    <name evidence="2" type="ORF">ABE541_00990</name>
</gene>
<organism evidence="2 3">
    <name type="scientific">Sphingobacterium kitahiroshimense</name>
    <dbReference type="NCBI Taxonomy" id="470446"/>
    <lineage>
        <taxon>Bacteria</taxon>
        <taxon>Pseudomonadati</taxon>
        <taxon>Bacteroidota</taxon>
        <taxon>Sphingobacteriia</taxon>
        <taxon>Sphingobacteriales</taxon>
        <taxon>Sphingobacteriaceae</taxon>
        <taxon>Sphingobacterium</taxon>
    </lineage>
</organism>
<protein>
    <submittedName>
        <fullName evidence="2">Uncharacterized protein</fullName>
    </submittedName>
</protein>
<dbReference type="EMBL" id="JBDJNQ010000001">
    <property type="protein sequence ID" value="MEN5375827.1"/>
    <property type="molecule type" value="Genomic_DNA"/>
</dbReference>
<evidence type="ECO:0000313" key="3">
    <source>
        <dbReference type="Proteomes" id="UP001409291"/>
    </source>
</evidence>
<comment type="caution">
    <text evidence="2">The sequence shown here is derived from an EMBL/GenBank/DDBJ whole genome shotgun (WGS) entry which is preliminary data.</text>
</comment>
<dbReference type="RefSeq" id="WP_346580355.1">
    <property type="nucleotide sequence ID" value="NZ_JBDJLH010000006.1"/>
</dbReference>
<feature type="transmembrane region" description="Helical" evidence="1">
    <location>
        <begin position="6"/>
        <end position="39"/>
    </location>
</feature>